<evidence type="ECO:0000313" key="2">
    <source>
        <dbReference type="EMBL" id="AUN97699.1"/>
    </source>
</evidence>
<proteinExistence type="predicted"/>
<sequence>MVNYIRDSYRMSCSRACRILNLQKATFYYRKVEDAGEIKLRNRLKELADKHPGFGLRTLHEIAKREDLVVNHKRTERIYKEEKLSLRLKKKNKRSRHLRAAQVPPDAPLKTWSMDFVHDRCFSGRKIKCLTVIDQFSKNCSMINVGTTMTGAEVARALDSLKIKIGLPEVIFVDNGPEFSGKDLGLWAMKNNVKLHFIEPGKPTQNAFIESFNGKFRAQCLNQHWFSTLEEAKVLIEEWRKEYNNFRPHSSLNGLTPEEFTRQFEMKKINGFDQDVRLKVV</sequence>
<accession>A0A2K9NQB1</accession>
<keyword evidence="3" id="KW-1185">Reference proteome</keyword>
<dbReference type="Proteomes" id="UP000235584">
    <property type="component" value="Chromosome"/>
</dbReference>
<protein>
    <submittedName>
        <fullName evidence="2">IS3 family transposase</fullName>
    </submittedName>
</protein>
<dbReference type="InterPro" id="IPR048020">
    <property type="entry name" value="Transpos_IS3"/>
</dbReference>
<organism evidence="2 3">
    <name type="scientific">Bacteriovorax stolpii</name>
    <name type="common">Bdellovibrio stolpii</name>
    <dbReference type="NCBI Taxonomy" id="960"/>
    <lineage>
        <taxon>Bacteria</taxon>
        <taxon>Pseudomonadati</taxon>
        <taxon>Bdellovibrionota</taxon>
        <taxon>Bacteriovoracia</taxon>
        <taxon>Bacteriovoracales</taxon>
        <taxon>Bacteriovoracaceae</taxon>
        <taxon>Bacteriovorax</taxon>
    </lineage>
</organism>
<dbReference type="PANTHER" id="PTHR47515">
    <property type="entry name" value="LOW CALCIUM RESPONSE LOCUS PROTEIN T"/>
    <property type="match status" value="1"/>
</dbReference>
<reference evidence="2 3" key="1">
    <citation type="submission" date="2018-01" db="EMBL/GenBank/DDBJ databases">
        <title>Complete genome sequence of Bacteriovorax stolpii DSM12778.</title>
        <authorList>
            <person name="Tang B."/>
            <person name="Chang J."/>
        </authorList>
    </citation>
    <scope>NUCLEOTIDE SEQUENCE [LARGE SCALE GENOMIC DNA]</scope>
    <source>
        <strain evidence="2 3">DSM 12778</strain>
    </source>
</reference>
<dbReference type="SUPFAM" id="SSF53098">
    <property type="entry name" value="Ribonuclease H-like"/>
    <property type="match status" value="1"/>
</dbReference>
<dbReference type="GO" id="GO:0015074">
    <property type="term" value="P:DNA integration"/>
    <property type="evidence" value="ECO:0007669"/>
    <property type="project" value="InterPro"/>
</dbReference>
<dbReference type="PROSITE" id="PS50994">
    <property type="entry name" value="INTEGRASE"/>
    <property type="match status" value="1"/>
</dbReference>
<dbReference type="NCBIfam" id="NF033516">
    <property type="entry name" value="transpos_IS3"/>
    <property type="match status" value="1"/>
</dbReference>
<dbReference type="InterPro" id="IPR012337">
    <property type="entry name" value="RNaseH-like_sf"/>
</dbReference>
<dbReference type="InterPro" id="IPR001584">
    <property type="entry name" value="Integrase_cat-core"/>
</dbReference>
<dbReference type="GO" id="GO:0003676">
    <property type="term" value="F:nucleic acid binding"/>
    <property type="evidence" value="ECO:0007669"/>
    <property type="project" value="InterPro"/>
</dbReference>
<dbReference type="Pfam" id="PF13683">
    <property type="entry name" value="rve_3"/>
    <property type="match status" value="1"/>
</dbReference>
<evidence type="ECO:0000259" key="1">
    <source>
        <dbReference type="PROSITE" id="PS50994"/>
    </source>
</evidence>
<dbReference type="Gene3D" id="3.30.420.10">
    <property type="entry name" value="Ribonuclease H-like superfamily/Ribonuclease H"/>
    <property type="match status" value="1"/>
</dbReference>
<evidence type="ECO:0000313" key="3">
    <source>
        <dbReference type="Proteomes" id="UP000235584"/>
    </source>
</evidence>
<dbReference type="KEGG" id="bsto:C0V70_06155"/>
<dbReference type="EMBL" id="CP025704">
    <property type="protein sequence ID" value="AUN97699.1"/>
    <property type="molecule type" value="Genomic_DNA"/>
</dbReference>
<feature type="domain" description="Integrase catalytic" evidence="1">
    <location>
        <begin position="104"/>
        <end position="265"/>
    </location>
</feature>
<gene>
    <name evidence="2" type="ORF">C0V70_06155</name>
</gene>
<dbReference type="AlphaFoldDB" id="A0A2K9NQB1"/>
<name>A0A2K9NQB1_BACTC</name>
<dbReference type="InterPro" id="IPR036397">
    <property type="entry name" value="RNaseH_sf"/>
</dbReference>
<dbReference type="PANTHER" id="PTHR47515:SF1">
    <property type="entry name" value="BLR2054 PROTEIN"/>
    <property type="match status" value="1"/>
</dbReference>